<dbReference type="AlphaFoldDB" id="A0A1H0CLH7"/>
<proteinExistence type="predicted"/>
<organism evidence="1 2">
    <name type="scientific">Pseudomonas arsenicoxydans</name>
    <dbReference type="NCBI Taxonomy" id="702115"/>
    <lineage>
        <taxon>Bacteria</taxon>
        <taxon>Pseudomonadati</taxon>
        <taxon>Pseudomonadota</taxon>
        <taxon>Gammaproteobacteria</taxon>
        <taxon>Pseudomonadales</taxon>
        <taxon>Pseudomonadaceae</taxon>
        <taxon>Pseudomonas</taxon>
    </lineage>
</organism>
<dbReference type="EMBL" id="LT629705">
    <property type="protein sequence ID" value="SDN58631.1"/>
    <property type="molecule type" value="Genomic_DNA"/>
</dbReference>
<evidence type="ECO:0008006" key="3">
    <source>
        <dbReference type="Google" id="ProtNLM"/>
    </source>
</evidence>
<sequence>MKSIHSLILPIAAVGVLMFPAMTWPASLEPIDSSGVQIQRQEQNGIAYLSGGIGEDEAKAIQQTTGYNLHMTFSIGSEGKYVPDVELVIQSTQGQSVLKLSQAGPLVYVQLPAGKYTVVATRHGEAKRDTTDVGKDNVRNLVFNWKGDQ</sequence>
<accession>A0A1H0CLH7</accession>
<evidence type="ECO:0000313" key="2">
    <source>
        <dbReference type="Proteomes" id="UP000198827"/>
    </source>
</evidence>
<dbReference type="Proteomes" id="UP000198827">
    <property type="component" value="Chromosome I"/>
</dbReference>
<reference evidence="1 2" key="1">
    <citation type="submission" date="2016-10" db="EMBL/GenBank/DDBJ databases">
        <authorList>
            <person name="de Groot N.N."/>
        </authorList>
    </citation>
    <scope>NUCLEOTIDE SEQUENCE [LARGE SCALE GENOMIC DNA]</scope>
    <source>
        <strain evidence="1 2">CECT 7543</strain>
    </source>
</reference>
<evidence type="ECO:0000313" key="1">
    <source>
        <dbReference type="EMBL" id="SDN58631.1"/>
    </source>
</evidence>
<protein>
    <recommendedName>
        <fullName evidence="3">Carboxypeptidase regulatory-like domain-containing protein</fullName>
    </recommendedName>
</protein>
<dbReference type="RefSeq" id="WP_090176795.1">
    <property type="nucleotide sequence ID" value="NZ_LT629705.1"/>
</dbReference>
<gene>
    <name evidence="1" type="ORF">SAMN04489798_0655</name>
</gene>
<dbReference type="OrthoDB" id="8926484at2"/>
<name>A0A1H0CLH7_9PSED</name>